<dbReference type="OrthoDB" id="5095936at2"/>
<gene>
    <name evidence="1" type="ORF">SAMN04489752_0695</name>
</gene>
<dbReference type="RefSeq" id="WP_092010023.1">
    <property type="nucleotide sequence ID" value="NZ_LT629766.1"/>
</dbReference>
<dbReference type="Proteomes" id="UP000199597">
    <property type="component" value="Chromosome I"/>
</dbReference>
<proteinExistence type="predicted"/>
<sequence>MIDSTTRGGGRITVDERADGSGDALQAVITGIGDLSVEAAVGDFDLATLLTQVPAPVTALNLDACRVRFHSQLTASVLELEATMLAVRAAAFAYRQAEKGISEVFGGLLDVLGYATGRIIALSLPVVIPVALVIGAQVIVVTKILDVTGLDDVITKQFGIDLGKTKAQAKEALITFVFEQSDVSGAIIEHVLPGIVVGFVGLPPFVLSADGDHAFWPHDSTSMTIWVLAGANAFGLLLPSDVEVRRAKGLTPPHKEPPRDVEDLFNREANCHRGADSGQVRIEEVVGPDGTTRYIVYVPATTDWSPKSGDNTTDLTTNVQGMAGNDTVMREMVRQAIADAGIGRDAEVMLVGYSQGGITAGSLAADPAFLDDVNVTALMTVGAPVSDFAIDSEIDVLSIEHEQDLVPDLDGNENPATKNWSTITVDYDPDELRKVPELADKSDAELDEMFASAGAAHSSVAYAASIGLLLRAGNPGFDRFTSKNSGFFNGDLAKTRDYQGKRKRR</sequence>
<dbReference type="Gene3D" id="3.40.50.1820">
    <property type="entry name" value="alpha/beta hydrolase"/>
    <property type="match status" value="1"/>
</dbReference>
<protein>
    <recommendedName>
        <fullName evidence="3">Alpha/beta hydrolase family protein</fullName>
    </recommendedName>
</protein>
<dbReference type="AlphaFoldDB" id="A0A1H1NCQ2"/>
<evidence type="ECO:0000313" key="2">
    <source>
        <dbReference type="Proteomes" id="UP000199597"/>
    </source>
</evidence>
<evidence type="ECO:0000313" key="1">
    <source>
        <dbReference type="EMBL" id="SDR96697.1"/>
    </source>
</evidence>
<dbReference type="SUPFAM" id="SSF53474">
    <property type="entry name" value="alpha/beta-Hydrolases"/>
    <property type="match status" value="1"/>
</dbReference>
<evidence type="ECO:0008006" key="3">
    <source>
        <dbReference type="Google" id="ProtNLM"/>
    </source>
</evidence>
<reference evidence="2" key="1">
    <citation type="submission" date="2016-10" db="EMBL/GenBank/DDBJ databases">
        <authorList>
            <person name="Varghese N."/>
            <person name="Submissions S."/>
        </authorList>
    </citation>
    <scope>NUCLEOTIDE SEQUENCE [LARGE SCALE GENOMIC DNA]</scope>
    <source>
        <strain evidence="2">DSM 23676</strain>
    </source>
</reference>
<accession>A0A1H1NCQ2</accession>
<dbReference type="EMBL" id="LT629766">
    <property type="protein sequence ID" value="SDR96697.1"/>
    <property type="molecule type" value="Genomic_DNA"/>
</dbReference>
<dbReference type="InterPro" id="IPR029058">
    <property type="entry name" value="AB_hydrolase_fold"/>
</dbReference>
<name>A0A1H1NCQ2_9MICO</name>
<organism evidence="1 2">
    <name type="scientific">Brevibacterium siliguriense</name>
    <dbReference type="NCBI Taxonomy" id="1136497"/>
    <lineage>
        <taxon>Bacteria</taxon>
        <taxon>Bacillati</taxon>
        <taxon>Actinomycetota</taxon>
        <taxon>Actinomycetes</taxon>
        <taxon>Micrococcales</taxon>
        <taxon>Brevibacteriaceae</taxon>
        <taxon>Brevibacterium</taxon>
    </lineage>
</organism>
<dbReference type="STRING" id="1136497.SAMN04489752_0695"/>
<keyword evidence="2" id="KW-1185">Reference proteome</keyword>